<dbReference type="OrthoDB" id="9791908at2"/>
<comment type="catalytic activity">
    <reaction evidence="3 4">
        <text>5-carboxyamino-1-(5-phospho-D-ribosyl)imidazole + H(+) = 5-amino-1-(5-phospho-D-ribosyl)imidazole-4-carboxylate</text>
        <dbReference type="Rhea" id="RHEA:13193"/>
        <dbReference type="ChEBI" id="CHEBI:15378"/>
        <dbReference type="ChEBI" id="CHEBI:58730"/>
        <dbReference type="ChEBI" id="CHEBI:77657"/>
        <dbReference type="EC" id="5.4.99.18"/>
    </reaction>
</comment>
<gene>
    <name evidence="3 7" type="primary">purE</name>
    <name evidence="7" type="ORF">L21SP3_00617</name>
</gene>
<keyword evidence="8" id="KW-1185">Reference proteome</keyword>
<dbReference type="GO" id="GO:0006189">
    <property type="term" value="P:'de novo' IMP biosynthetic process"/>
    <property type="evidence" value="ECO:0007669"/>
    <property type="project" value="UniProtKB-UniRule"/>
</dbReference>
<feature type="binding site" evidence="3 5">
    <location>
        <position position="44"/>
    </location>
    <ligand>
        <name>substrate</name>
    </ligand>
</feature>
<dbReference type="Gene3D" id="3.40.50.1970">
    <property type="match status" value="1"/>
</dbReference>
<comment type="function">
    <text evidence="3 4">Catalyzes the conversion of N5-carboxyaminoimidazole ribonucleotide (N5-CAIR) to 4-carboxy-5-aminoimidazole ribonucleotide (CAIR).</text>
</comment>
<keyword evidence="1 3" id="KW-0658">Purine biosynthesis</keyword>
<sequence length="167" mass="17421">MGDKNIKAAVIMGSDSDLSTMQKCIDTLKEFGIQPTVRVISAHRTPLEAADFADKAKENGYKVIIAAAGMAAHLAGSVAGRTELPVIGVPMQASEGPNGLDALLSTVQMPPGVPVASMAIGKAGAKNAAIFAAQIISLFDEEVDKKLKQFRTRQTEAVIAKDASINS</sequence>
<organism evidence="7 8">
    <name type="scientific">Sedimentisphaera cyanobacteriorum</name>
    <dbReference type="NCBI Taxonomy" id="1940790"/>
    <lineage>
        <taxon>Bacteria</taxon>
        <taxon>Pseudomonadati</taxon>
        <taxon>Planctomycetota</taxon>
        <taxon>Phycisphaerae</taxon>
        <taxon>Sedimentisphaerales</taxon>
        <taxon>Sedimentisphaeraceae</taxon>
        <taxon>Sedimentisphaera</taxon>
    </lineage>
</organism>
<evidence type="ECO:0000256" key="5">
    <source>
        <dbReference type="PIRSR" id="PIRSR001338-1"/>
    </source>
</evidence>
<reference evidence="8" key="1">
    <citation type="submission" date="2017-02" db="EMBL/GenBank/DDBJ databases">
        <title>Comparative genomics and description of representatives of a novel lineage of planctomycetes thriving in anoxic sediments.</title>
        <authorList>
            <person name="Spring S."/>
            <person name="Bunk B."/>
            <person name="Sproer C."/>
            <person name="Klenk H.-P."/>
        </authorList>
    </citation>
    <scope>NUCLEOTIDE SEQUENCE [LARGE SCALE GENOMIC DNA]</scope>
    <source>
        <strain evidence="8">L21-RPul-D3</strain>
    </source>
</reference>
<proteinExistence type="inferred from homology"/>
<dbReference type="RefSeq" id="WP_077539295.1">
    <property type="nucleotide sequence ID" value="NZ_CP019633.1"/>
</dbReference>
<evidence type="ECO:0000313" key="7">
    <source>
        <dbReference type="EMBL" id="AQQ08826.1"/>
    </source>
</evidence>
<comment type="similarity">
    <text evidence="3">Belongs to the AIR carboxylase family. Class I subfamily.</text>
</comment>
<comment type="pathway">
    <text evidence="3 4">Purine metabolism; IMP biosynthesis via de novo pathway; 5-amino-1-(5-phospho-D-ribosyl)imidazole-4-carboxylate from 5-amino-1-(5-phospho-D-ribosyl)imidazole (N5-CAIR route): step 2/2.</text>
</comment>
<accession>A0A1Q2HNL4</accession>
<dbReference type="SUPFAM" id="SSF52255">
    <property type="entry name" value="N5-CAIR mutase (phosphoribosylaminoimidazole carboxylase, PurE)"/>
    <property type="match status" value="1"/>
</dbReference>
<feature type="binding site" evidence="3 5">
    <location>
        <position position="14"/>
    </location>
    <ligand>
        <name>substrate</name>
    </ligand>
</feature>
<feature type="domain" description="PurE" evidence="6">
    <location>
        <begin position="6"/>
        <end position="158"/>
    </location>
</feature>
<name>A0A1Q2HNL4_9BACT</name>
<dbReference type="PIRSF" id="PIRSF001338">
    <property type="entry name" value="AIR_carboxylase"/>
    <property type="match status" value="1"/>
</dbReference>
<dbReference type="InterPro" id="IPR024694">
    <property type="entry name" value="PurE_prokaryotes"/>
</dbReference>
<dbReference type="NCBIfam" id="TIGR01162">
    <property type="entry name" value="purE"/>
    <property type="match status" value="1"/>
</dbReference>
<dbReference type="STRING" id="1940790.L21SP3_00617"/>
<feature type="binding site" evidence="3 5">
    <location>
        <position position="17"/>
    </location>
    <ligand>
        <name>substrate</name>
    </ligand>
</feature>
<dbReference type="EMBL" id="CP019633">
    <property type="protein sequence ID" value="AQQ08826.1"/>
    <property type="molecule type" value="Genomic_DNA"/>
</dbReference>
<dbReference type="SMART" id="SM01001">
    <property type="entry name" value="AIRC"/>
    <property type="match status" value="1"/>
</dbReference>
<evidence type="ECO:0000256" key="4">
    <source>
        <dbReference type="PIRNR" id="PIRNR001338"/>
    </source>
</evidence>
<dbReference type="UniPathway" id="UPA00074">
    <property type="reaction ID" value="UER00943"/>
</dbReference>
<dbReference type="AlphaFoldDB" id="A0A1Q2HNL4"/>
<dbReference type="InterPro" id="IPR033747">
    <property type="entry name" value="PurE_ClassI"/>
</dbReference>
<dbReference type="KEGG" id="pbu:L21SP3_00617"/>
<dbReference type="GO" id="GO:0034023">
    <property type="term" value="F:5-(carboxyamino)imidazole ribonucleotide mutase activity"/>
    <property type="evidence" value="ECO:0007669"/>
    <property type="project" value="UniProtKB-UniRule"/>
</dbReference>
<dbReference type="HAMAP" id="MF_01929">
    <property type="entry name" value="PurE_classI"/>
    <property type="match status" value="1"/>
</dbReference>
<dbReference type="Pfam" id="PF00731">
    <property type="entry name" value="AIRC"/>
    <property type="match status" value="1"/>
</dbReference>
<evidence type="ECO:0000259" key="6">
    <source>
        <dbReference type="SMART" id="SM01001"/>
    </source>
</evidence>
<evidence type="ECO:0000256" key="2">
    <source>
        <dbReference type="ARBA" id="ARBA00023235"/>
    </source>
</evidence>
<protein>
    <recommendedName>
        <fullName evidence="3 4">N5-carboxyaminoimidazole ribonucleotide mutase</fullName>
        <shortName evidence="3 4">N5-CAIR mutase</shortName>
        <ecNumber evidence="3 4">5.4.99.18</ecNumber>
    </recommendedName>
    <alternativeName>
        <fullName evidence="3">5-(carboxyamino)imidazole ribonucleotide mutase</fullName>
    </alternativeName>
</protein>
<dbReference type="InterPro" id="IPR000031">
    <property type="entry name" value="PurE_dom"/>
</dbReference>
<dbReference type="Proteomes" id="UP000188273">
    <property type="component" value="Chromosome"/>
</dbReference>
<keyword evidence="2 3" id="KW-0413">Isomerase</keyword>
<evidence type="ECO:0000313" key="8">
    <source>
        <dbReference type="Proteomes" id="UP000188273"/>
    </source>
</evidence>
<dbReference type="PANTHER" id="PTHR23046:SF2">
    <property type="entry name" value="PHOSPHORIBOSYLAMINOIMIDAZOLE CARBOXYLASE"/>
    <property type="match status" value="1"/>
</dbReference>
<dbReference type="EC" id="5.4.99.18" evidence="3 4"/>
<evidence type="ECO:0000256" key="3">
    <source>
        <dbReference type="HAMAP-Rule" id="MF_01929"/>
    </source>
</evidence>
<evidence type="ECO:0000256" key="1">
    <source>
        <dbReference type="ARBA" id="ARBA00022755"/>
    </source>
</evidence>
<dbReference type="PANTHER" id="PTHR23046">
    <property type="entry name" value="PHOSPHORIBOSYLAMINOIMIDAZOLE CARBOXYLASE CATALYTIC SUBUNIT"/>
    <property type="match status" value="1"/>
</dbReference>